<dbReference type="InterPro" id="IPR036116">
    <property type="entry name" value="FN3_sf"/>
</dbReference>
<dbReference type="Pfam" id="PF00041">
    <property type="entry name" value="fn3"/>
    <property type="match status" value="3"/>
</dbReference>
<evidence type="ECO:0000256" key="1">
    <source>
        <dbReference type="ARBA" id="ARBA00022737"/>
    </source>
</evidence>
<evidence type="ECO:0000259" key="4">
    <source>
        <dbReference type="PROSITE" id="PS50853"/>
    </source>
</evidence>
<feature type="region of interest" description="Disordered" evidence="2">
    <location>
        <begin position="330"/>
        <end position="350"/>
    </location>
</feature>
<dbReference type="InterPro" id="IPR026444">
    <property type="entry name" value="Secre_tail"/>
</dbReference>
<dbReference type="SUPFAM" id="SSF49265">
    <property type="entry name" value="Fibronectin type III"/>
    <property type="match status" value="4"/>
</dbReference>
<dbReference type="PROSITE" id="PS50060">
    <property type="entry name" value="MAM_2"/>
    <property type="match status" value="1"/>
</dbReference>
<sequence>MLWLLGIGSASAQTATIGSTAVPVVAPATSSFLYGPIYRSTATSAFNFSRHAHLYTPTELNLPTGAVITQLAWLKSDAGTLTGSNIFSVLLANSAQTTLGASQTWGALTTGTTQVYTSPTQQVTGVAGDYFSVTLSQSFVYTGGNLLVLSDHEKQGTASAVINFVTNPATGFALGTAASTALSNTTALTAASYGDRRPTLRVTYTPGGPCTSPPTAGTTLASATSVCAGSIASFSLQGASFGTGQTYQWQVSTNGTTFTDIAGATRPAYTSGPLTATRTFRAVLTCGGQAANSAPVTVTVNPATFASLPLIEDFEGTWADACATRDVPTNSWRNNPSAGDASWRRDDDGVSASWTSPTIGVYTPTSSQGARSARFHSYNAGANALGTLDLYIDLSAAGNKVLQFDYLNTAGNDSLQVQVSTDGGTTFDAPLLRLGVSGTVAQGWQAQNVSITSTSATTIVRFRTKVTGTSTSDIGLDNVRLNMLSGVPTCATNSLPAASATNVSRSTILTWQAGTGVTTGYDVYFGTAATPPLVSTNQPGTSYAPAAPLAAATTCYYQIVPRNANGPAVGCGGQSFTTNSVPVYCNPSTVNLAGSCGGSNVTQVTVASSGLNATGLTCNTVTTSLGTSAYTSYPIAGSTTGTLLQGLTYPITVNTDGNSILSVWVDFNQNGTFDAAEWTQIATTTTANTAVTVSIQVPATAVLGLTGLRVRSRTAGSANGAADACTSFFSGETKDFVVNIGPAPACAPPTGLTATNVATTSATLAFGASNGPVTNYIIQYGVSGFTPGGTGSSTINTTNLSAPITGLTANTAYQFYVTKDCGGGTTSQAAGPFTFTTLCLAPVYATLPVSESFENTWVNGCATRDIPTTSWRNTPTTGNNSWRREDDGTSAAWTLPASYIYSPVSSQGTHSARFHSGYAANGLIGTLDLFVNLSAAGAKRLSFDYVNTSGTDSLIVQLSTDGGATFSRLIGFNQSGTAATGFVTQVLPLSTTSATAVIRFRARADFGSTDIGLDNIILEAATGCLAPASLSVTGTTTTSATVAWLGGGSGTYSVIYGATGFNPATGGTTVSGLTATSYTIAGLTASTDYQFYVVQNCGAGTNSGTAGPAAFTTACITPLYATLPVTESFENTWISRCATREVPTNSWRNTPTTGNNSWRREDDGASAAWVSPTSYAYTPTGSQGTHSARFHSGQASSGLIGTLDLFVNLSTAGAKRLSFDYLNTSGTDSLIVQLSTDGGATFSRLTGFNQSGTVATGFVTQVLPISSTSATAVIRFRGRADFGVTDIGLDNIILESASGCLTPAALTATATTTTASLSWLTGGTGTYTVAYGPTGFNPATGGTTVSGLTAPPLNLTGLTPGTTYQFYVTLNCAAGANSGTAGPATFTTRILNDEPCGALDLVLSNTCTPLNSTTLGATATTGVAAGACSPGSPATNPVDVWYKFATAATGPLSTTVRLTVTGPSANTIRAYSGACTGPLAFIACASAANGTTAAPNLDLTALTPSTTYYVRVGAYSTFQPALGAITICATPVPNCPTPAGLGVGALTNTTAVLNWSTPVLTGSTFTVVYGPTGFTPGGTGSTTLSGITTQSTTLTGLQPSTTHQFYVRQVCGGFNGSSTQAGPFSFTTPLTAPANNEPCGALGLGTGPVSGSNVGATTSVQNGISLPACSSAAQPKDVWFFFTPTGTSTTLTVTGTAAGMVRIYSSPNCANGPFDLVTCASSGANNTAITAPISVTGLTAGTRYYVAVSGYGSSDTEGSFTLTGSGLATATKTQAETSALLVFPNPSNTGQLTLRLAGLPGAGQALLLNALGQLVRKAPLAGTTDQVLSTRGLAAGVYTLRVAVDGKILTRKVVLE</sequence>
<dbReference type="PROSITE" id="PS50853">
    <property type="entry name" value="FN3"/>
    <property type="match status" value="4"/>
</dbReference>
<dbReference type="Gene3D" id="2.60.40.10">
    <property type="entry name" value="Immunoglobulins"/>
    <property type="match status" value="5"/>
</dbReference>
<dbReference type="InterPro" id="IPR003961">
    <property type="entry name" value="FN3_dom"/>
</dbReference>
<dbReference type="CDD" id="cd00063">
    <property type="entry name" value="FN3"/>
    <property type="match status" value="2"/>
</dbReference>
<dbReference type="InterPro" id="IPR013783">
    <property type="entry name" value="Ig-like_fold"/>
</dbReference>
<feature type="domain" description="Fibronectin type-III" evidence="4">
    <location>
        <begin position="1537"/>
        <end position="1630"/>
    </location>
</feature>
<dbReference type="InterPro" id="IPR045474">
    <property type="entry name" value="GEVED"/>
</dbReference>
<dbReference type="Gene3D" id="2.60.40.2700">
    <property type="match status" value="1"/>
</dbReference>
<dbReference type="Gene3D" id="2.60.120.200">
    <property type="match status" value="3"/>
</dbReference>
<feature type="domain" description="MAM" evidence="3">
    <location>
        <begin position="320"/>
        <end position="492"/>
    </location>
</feature>
<dbReference type="PANTHER" id="PTHR46708">
    <property type="entry name" value="TENASCIN"/>
    <property type="match status" value="1"/>
</dbReference>
<keyword evidence="1" id="KW-0677">Repeat</keyword>
<feature type="domain" description="Fibronectin type-III" evidence="4">
    <location>
        <begin position="1302"/>
        <end position="1391"/>
    </location>
</feature>
<dbReference type="Pfam" id="PF20009">
    <property type="entry name" value="GEVED"/>
    <property type="match status" value="1"/>
</dbReference>
<keyword evidence="6" id="KW-1185">Reference proteome</keyword>
<evidence type="ECO:0000313" key="6">
    <source>
        <dbReference type="Proteomes" id="UP000637774"/>
    </source>
</evidence>
<evidence type="ECO:0000259" key="3">
    <source>
        <dbReference type="PROSITE" id="PS50060"/>
    </source>
</evidence>
<feature type="domain" description="Fibronectin type-III" evidence="4">
    <location>
        <begin position="748"/>
        <end position="840"/>
    </location>
</feature>
<name>A0ABQ2AC69_9BACT</name>
<dbReference type="PANTHER" id="PTHR46708:SF2">
    <property type="entry name" value="FIBRONECTIN TYPE-III DOMAIN-CONTAINING PROTEIN"/>
    <property type="match status" value="1"/>
</dbReference>
<reference evidence="6" key="1">
    <citation type="journal article" date="2019" name="Int. J. Syst. Evol. Microbiol.">
        <title>The Global Catalogue of Microorganisms (GCM) 10K type strain sequencing project: providing services to taxonomists for standard genome sequencing and annotation.</title>
        <authorList>
            <consortium name="The Broad Institute Genomics Platform"/>
            <consortium name="The Broad Institute Genome Sequencing Center for Infectious Disease"/>
            <person name="Wu L."/>
            <person name="Ma J."/>
        </authorList>
    </citation>
    <scope>NUCLEOTIDE SEQUENCE [LARGE SCALE GENOMIC DNA]</scope>
    <source>
        <strain evidence="6">CGMCC 1.14966</strain>
    </source>
</reference>
<evidence type="ECO:0000313" key="5">
    <source>
        <dbReference type="EMBL" id="GGH88403.1"/>
    </source>
</evidence>
<protein>
    <recommendedName>
        <fullName evidence="7">T9SS type A sorting domain-containing protein</fullName>
    </recommendedName>
</protein>
<proteinExistence type="predicted"/>
<evidence type="ECO:0008006" key="7">
    <source>
        <dbReference type="Google" id="ProtNLM"/>
    </source>
</evidence>
<gene>
    <name evidence="5" type="ORF">GCM10011495_29590</name>
</gene>
<dbReference type="InterPro" id="IPR013320">
    <property type="entry name" value="ConA-like_dom_sf"/>
</dbReference>
<accession>A0ABQ2AC69</accession>
<dbReference type="NCBIfam" id="TIGR04183">
    <property type="entry name" value="Por_Secre_tail"/>
    <property type="match status" value="1"/>
</dbReference>
<dbReference type="SUPFAM" id="SSF49899">
    <property type="entry name" value="Concanavalin A-like lectins/glucanases"/>
    <property type="match status" value="1"/>
</dbReference>
<evidence type="ECO:0000256" key="2">
    <source>
        <dbReference type="SAM" id="MobiDB-lite"/>
    </source>
</evidence>
<organism evidence="5 6">
    <name type="scientific">Hymenobacter frigidus</name>
    <dbReference type="NCBI Taxonomy" id="1524095"/>
    <lineage>
        <taxon>Bacteria</taxon>
        <taxon>Pseudomonadati</taxon>
        <taxon>Bacteroidota</taxon>
        <taxon>Cytophagia</taxon>
        <taxon>Cytophagales</taxon>
        <taxon>Hymenobacteraceae</taxon>
        <taxon>Hymenobacter</taxon>
    </lineage>
</organism>
<comment type="caution">
    <text evidence="5">The sequence shown here is derived from an EMBL/GenBank/DDBJ whole genome shotgun (WGS) entry which is preliminary data.</text>
</comment>
<dbReference type="InterPro" id="IPR000998">
    <property type="entry name" value="MAM_dom"/>
</dbReference>
<dbReference type="SMART" id="SM00060">
    <property type="entry name" value="FN3"/>
    <property type="match status" value="5"/>
</dbReference>
<dbReference type="EMBL" id="BMGY01000031">
    <property type="protein sequence ID" value="GGH88403.1"/>
    <property type="molecule type" value="Genomic_DNA"/>
</dbReference>
<dbReference type="Proteomes" id="UP000637774">
    <property type="component" value="Unassembled WGS sequence"/>
</dbReference>
<dbReference type="InterPro" id="IPR050991">
    <property type="entry name" value="ECM_Regulatory_Proteins"/>
</dbReference>
<feature type="domain" description="Fibronectin type-III" evidence="4">
    <location>
        <begin position="1026"/>
        <end position="1116"/>
    </location>
</feature>